<keyword evidence="1" id="KW-0472">Membrane</keyword>
<evidence type="ECO:0000313" key="2">
    <source>
        <dbReference type="EMBL" id="KWS03759.1"/>
    </source>
</evidence>
<name>A0A108U735_9GAMM</name>
<feature type="transmembrane region" description="Helical" evidence="1">
    <location>
        <begin position="65"/>
        <end position="83"/>
    </location>
</feature>
<reference evidence="2 3" key="1">
    <citation type="journal article" date="2014" name="Genome Announc.">
        <title>Draft Genome Sequence of Lysobacter capsici AZ78, a Bacterium Antagonistic to Plant-Pathogenic Oomycetes.</title>
        <authorList>
            <person name="Puopolo G."/>
            <person name="Sonego P."/>
            <person name="Engelen K."/>
            <person name="Pertot I."/>
        </authorList>
    </citation>
    <scope>NUCLEOTIDE SEQUENCE [LARGE SCALE GENOMIC DNA]</scope>
    <source>
        <strain evidence="2 3">AZ78</strain>
    </source>
</reference>
<dbReference type="Pfam" id="PF04550">
    <property type="entry name" value="Phage_holin_3_2"/>
    <property type="match status" value="1"/>
</dbReference>
<comment type="caution">
    <text evidence="2">The sequence shown here is derived from an EMBL/GenBank/DDBJ whole genome shotgun (WGS) entry which is preliminary data.</text>
</comment>
<dbReference type="AlphaFoldDB" id="A0A108U735"/>
<accession>A0A108U735</accession>
<dbReference type="GO" id="GO:0044660">
    <property type="term" value="P:viral release via pore formation in host cell membrane"/>
    <property type="evidence" value="ECO:0007669"/>
    <property type="project" value="InterPro"/>
</dbReference>
<gene>
    <name evidence="2" type="ORF">AZ78_1308</name>
</gene>
<organism evidence="2 3">
    <name type="scientific">Lysobacter capsici AZ78</name>
    <dbReference type="NCBI Taxonomy" id="1444315"/>
    <lineage>
        <taxon>Bacteria</taxon>
        <taxon>Pseudomonadati</taxon>
        <taxon>Pseudomonadota</taxon>
        <taxon>Gammaproteobacteria</taxon>
        <taxon>Lysobacterales</taxon>
        <taxon>Lysobacteraceae</taxon>
        <taxon>Lysobacter</taxon>
    </lineage>
</organism>
<proteinExistence type="predicted"/>
<dbReference type="EMBL" id="JAJA02000001">
    <property type="protein sequence ID" value="KWS03759.1"/>
    <property type="molecule type" value="Genomic_DNA"/>
</dbReference>
<sequence>MNEDFKLLAALGAAGGLIGIAKMLSSNEKLKPRQIVGRAILSGALGVAAGAIVLLFPGIGFVPQIAVACILASLGVSALELLFNRFLNK</sequence>
<evidence type="ECO:0008006" key="4">
    <source>
        <dbReference type="Google" id="ProtNLM"/>
    </source>
</evidence>
<evidence type="ECO:0000313" key="3">
    <source>
        <dbReference type="Proteomes" id="UP000023435"/>
    </source>
</evidence>
<feature type="transmembrane region" description="Helical" evidence="1">
    <location>
        <begin position="6"/>
        <end position="24"/>
    </location>
</feature>
<evidence type="ECO:0000256" key="1">
    <source>
        <dbReference type="SAM" id="Phobius"/>
    </source>
</evidence>
<dbReference type="Proteomes" id="UP000023435">
    <property type="component" value="Unassembled WGS sequence"/>
</dbReference>
<keyword evidence="1" id="KW-1133">Transmembrane helix</keyword>
<dbReference type="InterPro" id="IPR007633">
    <property type="entry name" value="Phage_P2_Holin"/>
</dbReference>
<dbReference type="RefSeq" id="WP_051547564.1">
    <property type="nucleotide sequence ID" value="NZ_JAJA02000001.1"/>
</dbReference>
<keyword evidence="1" id="KW-0812">Transmembrane</keyword>
<feature type="transmembrane region" description="Helical" evidence="1">
    <location>
        <begin position="36"/>
        <end position="59"/>
    </location>
</feature>
<protein>
    <recommendedName>
        <fullName evidence="4">Phage protein</fullName>
    </recommendedName>
</protein>
<keyword evidence="3" id="KW-1185">Reference proteome</keyword>